<dbReference type="InterPro" id="IPR003838">
    <property type="entry name" value="ABC3_permease_C"/>
</dbReference>
<accession>A0A426U8K0</accession>
<dbReference type="EMBL" id="RSAS01000110">
    <property type="protein sequence ID" value="RRR76592.1"/>
    <property type="molecule type" value="Genomic_DNA"/>
</dbReference>
<dbReference type="Proteomes" id="UP000280307">
    <property type="component" value="Unassembled WGS sequence"/>
</dbReference>
<evidence type="ECO:0000259" key="9">
    <source>
        <dbReference type="Pfam" id="PF12704"/>
    </source>
</evidence>
<evidence type="ECO:0000259" key="8">
    <source>
        <dbReference type="Pfam" id="PF02687"/>
    </source>
</evidence>
<evidence type="ECO:0000256" key="6">
    <source>
        <dbReference type="ARBA" id="ARBA00038076"/>
    </source>
</evidence>
<feature type="transmembrane region" description="Helical" evidence="7">
    <location>
        <begin position="305"/>
        <end position="329"/>
    </location>
</feature>
<dbReference type="Pfam" id="PF12704">
    <property type="entry name" value="MacB_PCD"/>
    <property type="match status" value="1"/>
</dbReference>
<proteinExistence type="inferred from homology"/>
<evidence type="ECO:0000256" key="5">
    <source>
        <dbReference type="ARBA" id="ARBA00023136"/>
    </source>
</evidence>
<dbReference type="InterPro" id="IPR025857">
    <property type="entry name" value="MacB_PCD"/>
</dbReference>
<feature type="transmembrane region" description="Helical" evidence="7">
    <location>
        <begin position="428"/>
        <end position="448"/>
    </location>
</feature>
<evidence type="ECO:0000313" key="11">
    <source>
        <dbReference type="Proteomes" id="UP000280307"/>
    </source>
</evidence>
<gene>
    <name evidence="10" type="ORF">EI684_02710</name>
</gene>
<feature type="transmembrane region" description="Helical" evidence="7">
    <location>
        <begin position="20"/>
        <end position="43"/>
    </location>
</feature>
<dbReference type="PANTHER" id="PTHR30572">
    <property type="entry name" value="MEMBRANE COMPONENT OF TRANSPORTER-RELATED"/>
    <property type="match status" value="1"/>
</dbReference>
<reference evidence="10 11" key="1">
    <citation type="submission" date="2018-12" db="EMBL/GenBank/DDBJ databases">
        <title>Genome Sequence of Candidatus Viridilinea halotolerans isolated from saline sulfide-rich spring.</title>
        <authorList>
            <person name="Grouzdev D.S."/>
            <person name="Burganskaya E.I."/>
            <person name="Krutkina M.S."/>
            <person name="Sukhacheva M.V."/>
            <person name="Gorlenko V.M."/>
        </authorList>
    </citation>
    <scope>NUCLEOTIDE SEQUENCE [LARGE SCALE GENOMIC DNA]</scope>
    <source>
        <strain evidence="10">Chok-6</strain>
    </source>
</reference>
<evidence type="ECO:0000313" key="10">
    <source>
        <dbReference type="EMBL" id="RRR76592.1"/>
    </source>
</evidence>
<keyword evidence="3 7" id="KW-0812">Transmembrane</keyword>
<name>A0A426U8K0_9CHLR</name>
<keyword evidence="5 7" id="KW-0472">Membrane</keyword>
<evidence type="ECO:0000256" key="2">
    <source>
        <dbReference type="ARBA" id="ARBA00022475"/>
    </source>
</evidence>
<feature type="transmembrane region" description="Helical" evidence="7">
    <location>
        <begin position="761"/>
        <end position="780"/>
    </location>
</feature>
<comment type="subcellular location">
    <subcellularLocation>
        <location evidence="1">Cell membrane</location>
        <topology evidence="1">Multi-pass membrane protein</topology>
    </subcellularLocation>
</comment>
<dbReference type="GO" id="GO:0022857">
    <property type="term" value="F:transmembrane transporter activity"/>
    <property type="evidence" value="ECO:0007669"/>
    <property type="project" value="TreeGrafter"/>
</dbReference>
<keyword evidence="4 7" id="KW-1133">Transmembrane helix</keyword>
<dbReference type="PANTHER" id="PTHR30572:SF4">
    <property type="entry name" value="ABC TRANSPORTER PERMEASE YTRF"/>
    <property type="match status" value="1"/>
</dbReference>
<comment type="similarity">
    <text evidence="6">Belongs to the ABC-4 integral membrane protein family.</text>
</comment>
<keyword evidence="2" id="KW-1003">Cell membrane</keyword>
<evidence type="ECO:0000256" key="7">
    <source>
        <dbReference type="SAM" id="Phobius"/>
    </source>
</evidence>
<organism evidence="10 11">
    <name type="scientific">Candidatus Viridilinea halotolerans</name>
    <dbReference type="NCBI Taxonomy" id="2491704"/>
    <lineage>
        <taxon>Bacteria</taxon>
        <taxon>Bacillati</taxon>
        <taxon>Chloroflexota</taxon>
        <taxon>Chloroflexia</taxon>
        <taxon>Chloroflexales</taxon>
        <taxon>Chloroflexineae</taxon>
        <taxon>Oscillochloridaceae</taxon>
        <taxon>Candidatus Viridilinea</taxon>
    </lineage>
</organism>
<feature type="domain" description="MacB-like periplasmic core" evidence="9">
    <location>
        <begin position="431"/>
        <end position="618"/>
    </location>
</feature>
<sequence>MPPRWNKIRRDLLQHRSRTLLVVLSIAIGVLAFGTIMAASLMLERELRRSFLATNPASAYLTTTLFDDDLLAAVRHVPGVSAAEGRRVVAARIQLGPNTWQETMLHVLPTDGLSSINMVRPWQGAWPPPKRGILIERASLPRTNAVVGDMLFVALAGGTTRPLLLAGLTHDLSLPPAPIVGQAFGHITADTLVWLGGPSGYNQLALVVDEALRHDETAIRAVVERVEHLIQRGGRPILSSEVPPPLQHPAEVVLPTLIAVLTTVGSLALLISTFLIINTISAILTQQTRQIGVMKAIGARNGQLALLYVAMAASFGLLALLLAAPLSMLGANLLGGFMADELNLDLPRFFIVPEVILVEVVAALLVPVVAAILPIQSVLRRPTREALAGDTAAPPVQSLLDRLLSRSSLLSRPVRLALRNTLRRKGRLARTLVALALGGAVFVAAVSLRESLYTTLDASMASQRYDVEIQLSRSYRSDQIMPLVAAVPGVSSVEALLRNSAFPVRSDGTTGEMMSVRALPVASSMFAPRMVAGRWLLPDDERAVVLSTNIFQKEPGINVGSLITLSVDGSELPWRVVGLIEELMPPINPVLVYMPLEAYTRAYGGFGRSDTLRVATAQSDAASHAVAVETLERHLQAAGYELRIIHSRSEDRAILAERFDLIGVILSVMAAIIALVGGLGLAGTMSINVIERTREIGIMRAIGASDGTVRQIIMSESITIALLAWLIGTLISLPLSYAMGYAFGIGLLNSPLIWNYNLPAVAIWLIVVIIIAIIASLLPARSAVRLTVREVLAYE</sequence>
<evidence type="ECO:0000256" key="1">
    <source>
        <dbReference type="ARBA" id="ARBA00004651"/>
    </source>
</evidence>
<feature type="domain" description="ABC3 transporter permease C-terminal" evidence="8">
    <location>
        <begin position="264"/>
        <end position="381"/>
    </location>
</feature>
<dbReference type="AlphaFoldDB" id="A0A426U8K0"/>
<dbReference type="GO" id="GO:0005886">
    <property type="term" value="C:plasma membrane"/>
    <property type="evidence" value="ECO:0007669"/>
    <property type="project" value="UniProtKB-SubCell"/>
</dbReference>
<feature type="transmembrane region" description="Helical" evidence="7">
    <location>
        <begin position="257"/>
        <end position="284"/>
    </location>
</feature>
<dbReference type="InterPro" id="IPR050250">
    <property type="entry name" value="Macrolide_Exporter_MacB"/>
</dbReference>
<protein>
    <submittedName>
        <fullName evidence="10">ABC transporter permease</fullName>
    </submittedName>
</protein>
<comment type="caution">
    <text evidence="10">The sequence shown here is derived from an EMBL/GenBank/DDBJ whole genome shotgun (WGS) entry which is preliminary data.</text>
</comment>
<evidence type="ECO:0000256" key="4">
    <source>
        <dbReference type="ARBA" id="ARBA00022989"/>
    </source>
</evidence>
<feature type="transmembrane region" description="Helical" evidence="7">
    <location>
        <begin position="349"/>
        <end position="375"/>
    </location>
</feature>
<dbReference type="Pfam" id="PF02687">
    <property type="entry name" value="FtsX"/>
    <property type="match status" value="2"/>
</dbReference>
<feature type="transmembrane region" description="Helical" evidence="7">
    <location>
        <begin position="661"/>
        <end position="690"/>
    </location>
</feature>
<feature type="transmembrane region" description="Helical" evidence="7">
    <location>
        <begin position="720"/>
        <end position="741"/>
    </location>
</feature>
<evidence type="ECO:0000256" key="3">
    <source>
        <dbReference type="ARBA" id="ARBA00022692"/>
    </source>
</evidence>
<feature type="domain" description="ABC3 transporter permease C-terminal" evidence="8">
    <location>
        <begin position="668"/>
        <end position="786"/>
    </location>
</feature>